<evidence type="ECO:0000313" key="2">
    <source>
        <dbReference type="EMBL" id="WEK54794.1"/>
    </source>
</evidence>
<proteinExistence type="predicted"/>
<name>A0AA95EXA6_9BACL</name>
<keyword evidence="1" id="KW-1133">Transmembrane helix</keyword>
<keyword evidence="1" id="KW-0472">Membrane</keyword>
<feature type="transmembrane region" description="Helical" evidence="1">
    <location>
        <begin position="93"/>
        <end position="110"/>
    </location>
</feature>
<dbReference type="NCBIfam" id="NF041646">
    <property type="entry name" value="VC0807_fam"/>
    <property type="match status" value="1"/>
</dbReference>
<feature type="transmembrane region" description="Helical" evidence="1">
    <location>
        <begin position="36"/>
        <end position="56"/>
    </location>
</feature>
<accession>A0AA95EXA6</accession>
<feature type="transmembrane region" description="Helical" evidence="1">
    <location>
        <begin position="170"/>
        <end position="195"/>
    </location>
</feature>
<feature type="transmembrane region" description="Helical" evidence="1">
    <location>
        <begin position="12"/>
        <end position="30"/>
    </location>
</feature>
<reference evidence="2" key="1">
    <citation type="submission" date="2023-03" db="EMBL/GenBank/DDBJ databases">
        <title>Andean soil-derived lignocellulolytic bacterial consortium as a source of novel taxa and putative plastic-active enzymes.</title>
        <authorList>
            <person name="Diaz-Garcia L."/>
            <person name="Chuvochina M."/>
            <person name="Feuerriegel G."/>
            <person name="Bunk B."/>
            <person name="Sproer C."/>
            <person name="Streit W.R."/>
            <person name="Rodriguez L.M."/>
            <person name="Overmann J."/>
            <person name="Jimenez D.J."/>
        </authorList>
    </citation>
    <scope>NUCLEOTIDE SEQUENCE</scope>
    <source>
        <strain evidence="2">MAG 2441</strain>
    </source>
</reference>
<feature type="transmembrane region" description="Helical" evidence="1">
    <location>
        <begin position="145"/>
        <end position="164"/>
    </location>
</feature>
<feature type="transmembrane region" description="Helical" evidence="1">
    <location>
        <begin position="63"/>
        <end position="81"/>
    </location>
</feature>
<evidence type="ECO:0000313" key="3">
    <source>
        <dbReference type="Proteomes" id="UP001178662"/>
    </source>
</evidence>
<keyword evidence="3" id="KW-1185">Reference proteome</keyword>
<evidence type="ECO:0000256" key="1">
    <source>
        <dbReference type="SAM" id="Phobius"/>
    </source>
</evidence>
<sequence>MMTKLTKIPLSVVVTILLNGVVPYFIYIFLKDRTSGLTALLIATCIPLFEQLIYFVKKRVLDHFGLLMIGTFVLSVGLVLLGGSEELVLLRESFVTAAVGAVFLISLLLSKPLIYHLAIRFVPSANVQALEQKWRHPQFRQGCRLITAIWAVLLIGEAIIRIWLIYTLSIANFLIVSHFLFYSIIGIAIICSVLMRRRMSVV</sequence>
<dbReference type="AlphaFoldDB" id="A0AA95EXA6"/>
<evidence type="ECO:0008006" key="4">
    <source>
        <dbReference type="Google" id="ProtNLM"/>
    </source>
</evidence>
<keyword evidence="1" id="KW-0812">Transmembrane</keyword>
<dbReference type="EMBL" id="CP119317">
    <property type="protein sequence ID" value="WEK54794.1"/>
    <property type="molecule type" value="Genomic_DNA"/>
</dbReference>
<organism evidence="2 3">
    <name type="scientific">Candidatus Cohnella colombiensis</name>
    <dbReference type="NCBI Taxonomy" id="3121368"/>
    <lineage>
        <taxon>Bacteria</taxon>
        <taxon>Bacillati</taxon>
        <taxon>Bacillota</taxon>
        <taxon>Bacilli</taxon>
        <taxon>Bacillales</taxon>
        <taxon>Paenibacillaceae</taxon>
        <taxon>Cohnella</taxon>
    </lineage>
</organism>
<dbReference type="Proteomes" id="UP001178662">
    <property type="component" value="Chromosome"/>
</dbReference>
<gene>
    <name evidence="2" type="ORF">P0Y55_01570</name>
</gene>
<protein>
    <recommendedName>
        <fullName evidence="4">DUF3159 domain-containing protein</fullName>
    </recommendedName>
</protein>